<dbReference type="Proteomes" id="UP000728032">
    <property type="component" value="Unassembled WGS sequence"/>
</dbReference>
<dbReference type="EMBL" id="CAJPVJ010006148">
    <property type="protein sequence ID" value="CAG2170177.1"/>
    <property type="molecule type" value="Genomic_DNA"/>
</dbReference>
<gene>
    <name evidence="5" type="ORF">ONB1V03_LOCUS9648</name>
</gene>
<dbReference type="PANTHER" id="PTHR11955">
    <property type="entry name" value="FATTY ACID BINDING PROTEIN"/>
    <property type="match status" value="1"/>
</dbReference>
<organism evidence="5">
    <name type="scientific">Oppiella nova</name>
    <dbReference type="NCBI Taxonomy" id="334625"/>
    <lineage>
        <taxon>Eukaryota</taxon>
        <taxon>Metazoa</taxon>
        <taxon>Ecdysozoa</taxon>
        <taxon>Arthropoda</taxon>
        <taxon>Chelicerata</taxon>
        <taxon>Arachnida</taxon>
        <taxon>Acari</taxon>
        <taxon>Acariformes</taxon>
        <taxon>Sarcoptiformes</taxon>
        <taxon>Oribatida</taxon>
        <taxon>Brachypylina</taxon>
        <taxon>Oppioidea</taxon>
        <taxon>Oppiidae</taxon>
        <taxon>Oppiella</taxon>
    </lineage>
</organism>
<dbReference type="Gene3D" id="2.40.128.20">
    <property type="match status" value="1"/>
</dbReference>
<dbReference type="InterPro" id="IPR012674">
    <property type="entry name" value="Calycin"/>
</dbReference>
<evidence type="ECO:0000256" key="3">
    <source>
        <dbReference type="RuleBase" id="RU003696"/>
    </source>
</evidence>
<evidence type="ECO:0000256" key="2">
    <source>
        <dbReference type="ARBA" id="ARBA00023121"/>
    </source>
</evidence>
<dbReference type="PROSITE" id="PS00214">
    <property type="entry name" value="FABP"/>
    <property type="match status" value="1"/>
</dbReference>
<protein>
    <recommendedName>
        <fullName evidence="4">Cytosolic fatty-acid binding proteins domain-containing protein</fullName>
    </recommendedName>
</protein>
<name>A0A7R9QP14_9ACAR</name>
<dbReference type="InterPro" id="IPR031259">
    <property type="entry name" value="ILBP"/>
</dbReference>
<dbReference type="AlphaFoldDB" id="A0A7R9QP14"/>
<feature type="domain" description="Cytosolic fatty-acid binding proteins" evidence="4">
    <location>
        <begin position="6"/>
        <end position="23"/>
    </location>
</feature>
<comment type="similarity">
    <text evidence="1 3">Belongs to the calycin superfamily. Fatty-acid binding protein (FABP) family.</text>
</comment>
<dbReference type="EMBL" id="OC920973">
    <property type="protein sequence ID" value="CAD7652990.1"/>
    <property type="molecule type" value="Genomic_DNA"/>
</dbReference>
<proteinExistence type="inferred from homology"/>
<dbReference type="GO" id="GO:0008289">
    <property type="term" value="F:lipid binding"/>
    <property type="evidence" value="ECO:0007669"/>
    <property type="project" value="UniProtKB-KW"/>
</dbReference>
<dbReference type="CDD" id="cd00742">
    <property type="entry name" value="FABP"/>
    <property type="match status" value="1"/>
</dbReference>
<dbReference type="PRINTS" id="PR00178">
    <property type="entry name" value="FATTYACIDBP"/>
</dbReference>
<accession>A0A7R9QP14</accession>
<dbReference type="InterPro" id="IPR000566">
    <property type="entry name" value="Lipocln_cytosolic_FA-bd_dom"/>
</dbReference>
<reference evidence="5" key="1">
    <citation type="submission" date="2020-11" db="EMBL/GenBank/DDBJ databases">
        <authorList>
            <person name="Tran Van P."/>
        </authorList>
    </citation>
    <scope>NUCLEOTIDE SEQUENCE</scope>
</reference>
<keyword evidence="6" id="KW-1185">Reference proteome</keyword>
<evidence type="ECO:0000313" key="5">
    <source>
        <dbReference type="EMBL" id="CAD7652990.1"/>
    </source>
</evidence>
<sequence length="116" mass="13146">MTDFSGRFKLTSSDNFDALLKELGVSDDVVNQLKGTTQEYEITKDGDVFTQKSITGDKVHETKFELGKEFNEIRQDGKTVQSQVVADGNRLIQTQKGDREVKFDALKLPLLEAHWH</sequence>
<dbReference type="Pfam" id="PF00061">
    <property type="entry name" value="Lipocalin"/>
    <property type="match status" value="1"/>
</dbReference>
<evidence type="ECO:0000256" key="1">
    <source>
        <dbReference type="ARBA" id="ARBA00008390"/>
    </source>
</evidence>
<dbReference type="OrthoDB" id="354351at2759"/>
<evidence type="ECO:0000313" key="6">
    <source>
        <dbReference type="Proteomes" id="UP000728032"/>
    </source>
</evidence>
<keyword evidence="2" id="KW-0446">Lipid-binding</keyword>
<dbReference type="InterPro" id="IPR000463">
    <property type="entry name" value="Fatty_acid-bd"/>
</dbReference>
<dbReference type="SUPFAM" id="SSF50814">
    <property type="entry name" value="Lipocalins"/>
    <property type="match status" value="1"/>
</dbReference>
<keyword evidence="3" id="KW-0813">Transport</keyword>
<evidence type="ECO:0000259" key="4">
    <source>
        <dbReference type="PROSITE" id="PS00214"/>
    </source>
</evidence>